<organism evidence="3 4">
    <name type="scientific">Nezara viridula</name>
    <name type="common">Southern green stink bug</name>
    <name type="synonym">Cimex viridulus</name>
    <dbReference type="NCBI Taxonomy" id="85310"/>
    <lineage>
        <taxon>Eukaryota</taxon>
        <taxon>Metazoa</taxon>
        <taxon>Ecdysozoa</taxon>
        <taxon>Arthropoda</taxon>
        <taxon>Hexapoda</taxon>
        <taxon>Insecta</taxon>
        <taxon>Pterygota</taxon>
        <taxon>Neoptera</taxon>
        <taxon>Paraneoptera</taxon>
        <taxon>Hemiptera</taxon>
        <taxon>Heteroptera</taxon>
        <taxon>Panheteroptera</taxon>
        <taxon>Pentatomomorpha</taxon>
        <taxon>Pentatomoidea</taxon>
        <taxon>Pentatomidae</taxon>
        <taxon>Pentatominae</taxon>
        <taxon>Nezara</taxon>
    </lineage>
</organism>
<gene>
    <name evidence="3" type="ORF">NEZAVI_LOCUS302</name>
</gene>
<sequence>MGVTIDPFHLLLVILFSSVIARNDFYIEIVVSPIVRSDIIGEIRLIWESRQFVLGDRVVLYRSGDVVFQYEPQGCSGSIDTGSFVGETNFTQSYTTYCTIFSGAYVQDNETMAYSCLQNSPTWMNDIRNDIENLSLGDIFIPGTHDSASYVISKTAYLENILQKYVYTQDVSVLEQLMMGVRYLDLRIGFYNHTLGEPPFNWWCNHDFMPVQPLSGVFKQIKQFVINTNEIVIVDFHHFPIGFNDIEIHHRLVKYIQKELGELLHKRTDKEFGVSLKSIWNSGRRLILSYNKDIIADAYKLYLPIKQQWGNKQTFSELYPFLNEQFERCERDKKQMWAAMAELTPSTLGVLTDWYGGLRNLANRINTNLTLSFRSCRKWATCSNIVAVDFFRSTGLVNAAIKLNRERAKAWNGTTAVHG</sequence>
<name>A0A9P0E0L9_NEZVI</name>
<dbReference type="InterPro" id="IPR017946">
    <property type="entry name" value="PLC-like_Pdiesterase_TIM-brl"/>
</dbReference>
<feature type="domain" description="Phosphatidylinositol-specific phospholipase C X" evidence="2">
    <location>
        <begin position="130"/>
        <end position="292"/>
    </location>
</feature>
<dbReference type="GO" id="GO:0006629">
    <property type="term" value="P:lipid metabolic process"/>
    <property type="evidence" value="ECO:0007669"/>
    <property type="project" value="InterPro"/>
</dbReference>
<dbReference type="InterPro" id="IPR051057">
    <property type="entry name" value="PI-PLC_domain"/>
</dbReference>
<evidence type="ECO:0000313" key="3">
    <source>
        <dbReference type="EMBL" id="CAH1388745.1"/>
    </source>
</evidence>
<evidence type="ECO:0000259" key="2">
    <source>
        <dbReference type="SMART" id="SM00148"/>
    </source>
</evidence>
<dbReference type="EMBL" id="OV725077">
    <property type="protein sequence ID" value="CAH1388745.1"/>
    <property type="molecule type" value="Genomic_DNA"/>
</dbReference>
<feature type="chain" id="PRO_5040406564" description="Phosphatidylinositol-specific phospholipase C X domain-containing protein" evidence="1">
    <location>
        <begin position="22"/>
        <end position="419"/>
    </location>
</feature>
<evidence type="ECO:0000313" key="4">
    <source>
        <dbReference type="Proteomes" id="UP001152798"/>
    </source>
</evidence>
<dbReference type="Gene3D" id="3.20.20.190">
    <property type="entry name" value="Phosphatidylinositol (PI) phosphodiesterase"/>
    <property type="match status" value="1"/>
</dbReference>
<evidence type="ECO:0000256" key="1">
    <source>
        <dbReference type="SAM" id="SignalP"/>
    </source>
</evidence>
<dbReference type="PANTHER" id="PTHR13593:SF103">
    <property type="entry name" value="RE10370P"/>
    <property type="match status" value="1"/>
</dbReference>
<dbReference type="PANTHER" id="PTHR13593">
    <property type="match status" value="1"/>
</dbReference>
<feature type="signal peptide" evidence="1">
    <location>
        <begin position="1"/>
        <end position="21"/>
    </location>
</feature>
<reference evidence="3" key="1">
    <citation type="submission" date="2022-01" db="EMBL/GenBank/DDBJ databases">
        <authorList>
            <person name="King R."/>
        </authorList>
    </citation>
    <scope>NUCLEOTIDE SEQUENCE</scope>
</reference>
<proteinExistence type="predicted"/>
<protein>
    <recommendedName>
        <fullName evidence="2">Phosphatidylinositol-specific phospholipase C X domain-containing protein</fullName>
    </recommendedName>
</protein>
<dbReference type="GO" id="GO:0008081">
    <property type="term" value="F:phosphoric diester hydrolase activity"/>
    <property type="evidence" value="ECO:0007669"/>
    <property type="project" value="InterPro"/>
</dbReference>
<dbReference type="SUPFAM" id="SSF51695">
    <property type="entry name" value="PLC-like phosphodiesterases"/>
    <property type="match status" value="1"/>
</dbReference>
<dbReference type="Proteomes" id="UP001152798">
    <property type="component" value="Chromosome 1"/>
</dbReference>
<dbReference type="OrthoDB" id="1046782at2759"/>
<keyword evidence="1" id="KW-0732">Signal</keyword>
<dbReference type="InterPro" id="IPR000909">
    <property type="entry name" value="PLipase_C_PInositol-sp_X_dom"/>
</dbReference>
<accession>A0A9P0E0L9</accession>
<dbReference type="PROSITE" id="PS50007">
    <property type="entry name" value="PIPLC_X_DOMAIN"/>
    <property type="match status" value="1"/>
</dbReference>
<dbReference type="SMART" id="SM00148">
    <property type="entry name" value="PLCXc"/>
    <property type="match status" value="1"/>
</dbReference>
<dbReference type="AlphaFoldDB" id="A0A9P0E0L9"/>
<keyword evidence="4" id="KW-1185">Reference proteome</keyword>